<gene>
    <name evidence="1" type="ordered locus">Metfor_1935</name>
</gene>
<dbReference type="STRING" id="593750.Metfor_1935"/>
<keyword evidence="2" id="KW-1185">Reference proteome</keyword>
<dbReference type="eggNOG" id="arCOG03374">
    <property type="taxonomic scope" value="Archaea"/>
</dbReference>
<reference evidence="1 2" key="2">
    <citation type="journal article" date="2014" name="Genome Announc.">
        <title>Complete Genome Sequence of Methanoregula formicica SMSPT, a Mesophilic Hydrogenotrophic Methanogen Isolated from a Methanogenic Upflow Anaerobic Sludge Blanket Reactor.</title>
        <authorList>
            <person name="Yamamoto K."/>
            <person name="Tamaki H."/>
            <person name="Cadillo-Quiroz H."/>
            <person name="Imachi H."/>
            <person name="Kyrpides N."/>
            <person name="Woyke T."/>
            <person name="Goodwin L."/>
            <person name="Zinder S.H."/>
            <person name="Kamagata Y."/>
            <person name="Liu W.T."/>
        </authorList>
    </citation>
    <scope>NUCLEOTIDE SEQUENCE [LARGE SCALE GENOMIC DNA]</scope>
    <source>
        <strain evidence="2">DSM 22288 / NBRC 105244 / SMSP</strain>
    </source>
</reference>
<name>L0HHZ9_METFS</name>
<protein>
    <submittedName>
        <fullName evidence="1">Uncharacterized protein</fullName>
    </submittedName>
</protein>
<dbReference type="HOGENOM" id="CLU_1451412_0_0_2"/>
<dbReference type="AlphaFoldDB" id="L0HHZ9"/>
<proteinExistence type="predicted"/>
<reference evidence="2" key="1">
    <citation type="submission" date="2011-12" db="EMBL/GenBank/DDBJ databases">
        <title>Complete sequence of Methanoregula formicicum SMSP.</title>
        <authorList>
            <person name="Lucas S."/>
            <person name="Han J."/>
            <person name="Lapidus A."/>
            <person name="Cheng J.-F."/>
            <person name="Goodwin L."/>
            <person name="Pitluck S."/>
            <person name="Peters L."/>
            <person name="Ovchinnikova G."/>
            <person name="Teshima H."/>
            <person name="Detter J.C."/>
            <person name="Han C."/>
            <person name="Tapia R."/>
            <person name="Land M."/>
            <person name="Hauser L."/>
            <person name="Kyrpides N."/>
            <person name="Ivanova N."/>
            <person name="Pagani I."/>
            <person name="Imachi H."/>
            <person name="Tamaki H."/>
            <person name="Sekiguchi Y."/>
            <person name="Kamagata Y."/>
            <person name="Cadillo-Quiroz H."/>
            <person name="Zinder S."/>
            <person name="Liu W.-T."/>
            <person name="Woyke T."/>
        </authorList>
    </citation>
    <scope>NUCLEOTIDE SEQUENCE [LARGE SCALE GENOMIC DNA]</scope>
    <source>
        <strain evidence="2">DSM 22288 / NBRC 105244 / SMSP</strain>
    </source>
</reference>
<organism evidence="1 2">
    <name type="scientific">Methanoregula formicica (strain DSM 22288 / NBRC 105244 / SMSP)</name>
    <dbReference type="NCBI Taxonomy" id="593750"/>
    <lineage>
        <taxon>Archaea</taxon>
        <taxon>Methanobacteriati</taxon>
        <taxon>Methanobacteriota</taxon>
        <taxon>Stenosarchaea group</taxon>
        <taxon>Methanomicrobia</taxon>
        <taxon>Methanomicrobiales</taxon>
        <taxon>Methanoregulaceae</taxon>
        <taxon>Methanoregula</taxon>
    </lineage>
</organism>
<dbReference type="RefSeq" id="WP_015285916.1">
    <property type="nucleotide sequence ID" value="NC_019943.1"/>
</dbReference>
<accession>L0HHZ9</accession>
<evidence type="ECO:0000313" key="1">
    <source>
        <dbReference type="EMBL" id="AGB02953.1"/>
    </source>
</evidence>
<dbReference type="KEGG" id="mfo:Metfor_1935"/>
<dbReference type="InParanoid" id="L0HHZ9"/>
<dbReference type="Proteomes" id="UP000010824">
    <property type="component" value="Chromosome"/>
</dbReference>
<evidence type="ECO:0000313" key="2">
    <source>
        <dbReference type="Proteomes" id="UP000010824"/>
    </source>
</evidence>
<dbReference type="GeneID" id="14308324"/>
<dbReference type="EMBL" id="CP003167">
    <property type="protein sequence ID" value="AGB02953.1"/>
    <property type="molecule type" value="Genomic_DNA"/>
</dbReference>
<sequence precursor="true">MLLGKFNILLLALLVAAMAMILFVSATNGDDVYYKNILISSFGNLSGDMQKNIAVTNSVPDTWVDQLQKVTADADKDLDKYYYPNGPVIGHGYDMYGTMVVQINKDMKVDPTLIKEIYEVIKKNGERNGIKDIPCKFLSIGLMKVESRFDKIRPVVGGIELSSTNGWGTTDFRGRNSANIFMRREA</sequence>